<name>A0ABX2TCY3_9PROT</name>
<protein>
    <submittedName>
        <fullName evidence="1">DUF2384 domain-containing protein</fullName>
    </submittedName>
</protein>
<organism evidence="1 2">
    <name type="scientific">Azospirillum oleiclasticum</name>
    <dbReference type="NCBI Taxonomy" id="2735135"/>
    <lineage>
        <taxon>Bacteria</taxon>
        <taxon>Pseudomonadati</taxon>
        <taxon>Pseudomonadota</taxon>
        <taxon>Alphaproteobacteria</taxon>
        <taxon>Rhodospirillales</taxon>
        <taxon>Azospirillaceae</taxon>
        <taxon>Azospirillum</taxon>
    </lineage>
</organism>
<evidence type="ECO:0000313" key="1">
    <source>
        <dbReference type="EMBL" id="NYZ22202.1"/>
    </source>
</evidence>
<gene>
    <name evidence="1" type="ORF">HND93_21020</name>
</gene>
<proteinExistence type="predicted"/>
<dbReference type="EMBL" id="JABFDB010000016">
    <property type="protein sequence ID" value="NYZ22202.1"/>
    <property type="molecule type" value="Genomic_DNA"/>
</dbReference>
<evidence type="ECO:0000313" key="2">
    <source>
        <dbReference type="Proteomes" id="UP000584642"/>
    </source>
</evidence>
<reference evidence="1 2" key="1">
    <citation type="submission" date="2020-05" db="EMBL/GenBank/DDBJ databases">
        <title>Azospirillum oleiclasticum sp. nov, a nitrogen-fixing and heavy crude oil-emulsifying bacterium isolated from the crude oil of Yumen Oilfield.</title>
        <authorList>
            <person name="Wu D."/>
            <person name="Cai M."/>
            <person name="Zhang X."/>
        </authorList>
    </citation>
    <scope>NUCLEOTIDE SEQUENCE [LARGE SCALE GENOMIC DNA]</scope>
    <source>
        <strain evidence="1 2">ROY-1-1-2</strain>
    </source>
</reference>
<sequence length="86" mass="9493">MTAWQGSARIRCQEGWLMSAVVPTDTSLFPNEPPDIEAEAVEVFGAAWLDLPNARLGGRNPLRAIDDQDGWLVRSMLREAKHGCLS</sequence>
<dbReference type="RefSeq" id="WP_180283980.1">
    <property type="nucleotide sequence ID" value="NZ_JABFDB010000016.1"/>
</dbReference>
<accession>A0ABX2TCY3</accession>
<keyword evidence="2" id="KW-1185">Reference proteome</keyword>
<comment type="caution">
    <text evidence="1">The sequence shown here is derived from an EMBL/GenBank/DDBJ whole genome shotgun (WGS) entry which is preliminary data.</text>
</comment>
<dbReference type="Proteomes" id="UP000584642">
    <property type="component" value="Unassembled WGS sequence"/>
</dbReference>